<evidence type="ECO:0000256" key="6">
    <source>
        <dbReference type="ARBA" id="ARBA00023136"/>
    </source>
</evidence>
<evidence type="ECO:0000313" key="11">
    <source>
        <dbReference type="Proteomes" id="UP000002026"/>
    </source>
</evidence>
<evidence type="ECO:0000256" key="5">
    <source>
        <dbReference type="ARBA" id="ARBA00022989"/>
    </source>
</evidence>
<keyword evidence="7" id="KW-0131">Cell cycle</keyword>
<organism evidence="10 11">
    <name type="scientific">Slackia heliotrinireducens (strain ATCC 29202 / DSM 20476 / NCTC 11029 / RHS 1)</name>
    <name type="common">Peptococcus heliotrinreducens</name>
    <dbReference type="NCBI Taxonomy" id="471855"/>
    <lineage>
        <taxon>Bacteria</taxon>
        <taxon>Bacillati</taxon>
        <taxon>Actinomycetota</taxon>
        <taxon>Coriobacteriia</taxon>
        <taxon>Eggerthellales</taxon>
        <taxon>Eggerthellaceae</taxon>
        <taxon>Slackia</taxon>
    </lineage>
</organism>
<dbReference type="Pfam" id="PF03799">
    <property type="entry name" value="FtsQ_DivIB_C"/>
    <property type="match status" value="1"/>
</dbReference>
<evidence type="ECO:0000256" key="7">
    <source>
        <dbReference type="ARBA" id="ARBA00023306"/>
    </source>
</evidence>
<dbReference type="PANTHER" id="PTHR37820:SF1">
    <property type="entry name" value="CELL DIVISION PROTEIN FTSQ"/>
    <property type="match status" value="1"/>
</dbReference>
<reference evidence="10 11" key="1">
    <citation type="journal article" date="2009" name="Stand. Genomic Sci.">
        <title>Complete genome sequence of Slackia heliotrinireducens type strain (RHS 1).</title>
        <authorList>
            <person name="Pukall R."/>
            <person name="Lapidus A."/>
            <person name="Nolan M."/>
            <person name="Copeland A."/>
            <person name="Glavina Del Rio T."/>
            <person name="Lucas S."/>
            <person name="Chen F."/>
            <person name="Tice H."/>
            <person name="Cheng J.F."/>
            <person name="Chertkov O."/>
            <person name="Bruce D."/>
            <person name="Goodwin L."/>
            <person name="Kuske C."/>
            <person name="Brettin T."/>
            <person name="Detter J.C."/>
            <person name="Han C."/>
            <person name="Pitluck S."/>
            <person name="Pati A."/>
            <person name="Mavrommatis K."/>
            <person name="Ivanova N."/>
            <person name="Ovchinnikova G."/>
            <person name="Chen A."/>
            <person name="Palaniappan K."/>
            <person name="Schneider S."/>
            <person name="Rohde M."/>
            <person name="Chain P."/>
            <person name="D'haeseleer P."/>
            <person name="Goker M."/>
            <person name="Bristow J."/>
            <person name="Eisen J.A."/>
            <person name="Markowitz V."/>
            <person name="Kyrpides N.C."/>
            <person name="Klenk H.P."/>
            <person name="Hugenholtz P."/>
        </authorList>
    </citation>
    <scope>NUCLEOTIDE SEQUENCE [LARGE SCALE GENOMIC DNA]</scope>
    <source>
        <strain evidence="11">ATCC 29202 / DSM 20476 / NCTC 11029 / RHS 1</strain>
    </source>
</reference>
<dbReference type="GO" id="GO:0005886">
    <property type="term" value="C:plasma membrane"/>
    <property type="evidence" value="ECO:0007669"/>
    <property type="project" value="TreeGrafter"/>
</dbReference>
<dbReference type="Pfam" id="PF08478">
    <property type="entry name" value="POTRA_1"/>
    <property type="match status" value="1"/>
</dbReference>
<dbReference type="InterPro" id="IPR013685">
    <property type="entry name" value="POTRA_FtsQ_type"/>
</dbReference>
<evidence type="ECO:0000256" key="4">
    <source>
        <dbReference type="ARBA" id="ARBA00022692"/>
    </source>
</evidence>
<evidence type="ECO:0000256" key="1">
    <source>
        <dbReference type="ARBA" id="ARBA00004370"/>
    </source>
</evidence>
<keyword evidence="4 8" id="KW-0812">Transmembrane</keyword>
<feature type="domain" description="POTRA" evidence="9">
    <location>
        <begin position="52"/>
        <end position="120"/>
    </location>
</feature>
<dbReference type="InterPro" id="IPR034746">
    <property type="entry name" value="POTRA"/>
</dbReference>
<dbReference type="PROSITE" id="PS51779">
    <property type="entry name" value="POTRA"/>
    <property type="match status" value="1"/>
</dbReference>
<name>C7N4V0_SLAHD</name>
<evidence type="ECO:0000259" key="9">
    <source>
        <dbReference type="PROSITE" id="PS51779"/>
    </source>
</evidence>
<evidence type="ECO:0000313" key="10">
    <source>
        <dbReference type="EMBL" id="ACV21935.1"/>
    </source>
</evidence>
<dbReference type="PANTHER" id="PTHR37820">
    <property type="entry name" value="CELL DIVISION PROTEIN DIVIB"/>
    <property type="match status" value="1"/>
</dbReference>
<dbReference type="GO" id="GO:0051301">
    <property type="term" value="P:cell division"/>
    <property type="evidence" value="ECO:0007669"/>
    <property type="project" value="UniProtKB-KW"/>
</dbReference>
<feature type="transmembrane region" description="Helical" evidence="8">
    <location>
        <begin position="25"/>
        <end position="47"/>
    </location>
</feature>
<proteinExistence type="predicted"/>
<dbReference type="STRING" id="471855.Shel_08880"/>
<dbReference type="Proteomes" id="UP000002026">
    <property type="component" value="Chromosome"/>
</dbReference>
<evidence type="ECO:0000256" key="3">
    <source>
        <dbReference type="ARBA" id="ARBA00022618"/>
    </source>
</evidence>
<dbReference type="KEGG" id="shi:Shel_08880"/>
<accession>C7N4V0</accession>
<dbReference type="HOGENOM" id="CLU_052466_0_0_11"/>
<dbReference type="eggNOG" id="COG1589">
    <property type="taxonomic scope" value="Bacteria"/>
</dbReference>
<sequence length="277" mass="29974">MTSVRVGDVARENRSVRAQRAYRSYLSRVIAVLAVLFALAIAGVAVYSSNLFAIEEVTVEGVQHLTGEEMAQLAAVPSGTTLLRVDAQAIEENLLRDAWIESVTVDRDFPHTLNLVVTERQVGATVVISTEEGASSELWAISQDGIWLCPIPDPDSEAAQTISPQIYKDAEQALRVSGVAYGVTPEVGTVCSDESINNALNIVTNMTTELKDQVKEVSAEAPESATLMLDSNVEIAFGAAEDIRDKERICLQILEENPGKVAYINVRVVSSPTWRAA</sequence>
<protein>
    <submittedName>
        <fullName evidence="10">Cell division septal protein</fullName>
    </submittedName>
</protein>
<evidence type="ECO:0000256" key="2">
    <source>
        <dbReference type="ARBA" id="ARBA00022475"/>
    </source>
</evidence>
<keyword evidence="6 8" id="KW-0472">Membrane</keyword>
<keyword evidence="3 10" id="KW-0132">Cell division</keyword>
<evidence type="ECO:0000256" key="8">
    <source>
        <dbReference type="SAM" id="Phobius"/>
    </source>
</evidence>
<keyword evidence="2" id="KW-1003">Cell membrane</keyword>
<dbReference type="InterPro" id="IPR005548">
    <property type="entry name" value="Cell_div_FtsQ/DivIB_C"/>
</dbReference>
<dbReference type="EMBL" id="CP001684">
    <property type="protein sequence ID" value="ACV21935.1"/>
    <property type="molecule type" value="Genomic_DNA"/>
</dbReference>
<comment type="subcellular location">
    <subcellularLocation>
        <location evidence="1">Membrane</location>
    </subcellularLocation>
</comment>
<keyword evidence="11" id="KW-1185">Reference proteome</keyword>
<keyword evidence="5 8" id="KW-1133">Transmembrane helix</keyword>
<dbReference type="AlphaFoldDB" id="C7N4V0"/>
<dbReference type="InterPro" id="IPR050487">
    <property type="entry name" value="FtsQ_DivIB"/>
</dbReference>
<dbReference type="Gene3D" id="3.10.20.310">
    <property type="entry name" value="membrane protein fhac"/>
    <property type="match status" value="1"/>
</dbReference>
<gene>
    <name evidence="10" type="ordered locus">Shel_08880</name>
</gene>